<evidence type="ECO:0000313" key="2">
    <source>
        <dbReference type="EMBL" id="MBU2689290.1"/>
    </source>
</evidence>
<comment type="caution">
    <text evidence="2">The sequence shown here is derived from an EMBL/GenBank/DDBJ whole genome shotgun (WGS) entry which is preliminary data.</text>
</comment>
<dbReference type="EMBL" id="JAHJDP010000001">
    <property type="protein sequence ID" value="MBU2689290.1"/>
    <property type="molecule type" value="Genomic_DNA"/>
</dbReference>
<dbReference type="AlphaFoldDB" id="A0A948W4T2"/>
<feature type="transmembrane region" description="Helical" evidence="1">
    <location>
        <begin position="121"/>
        <end position="140"/>
    </location>
</feature>
<dbReference type="Proteomes" id="UP000777784">
    <property type="component" value="Unassembled WGS sequence"/>
</dbReference>
<feature type="transmembrane region" description="Helical" evidence="1">
    <location>
        <begin position="98"/>
        <end position="116"/>
    </location>
</feature>
<keyword evidence="1" id="KW-0472">Membrane</keyword>
<keyword evidence="1" id="KW-1133">Transmembrane helix</keyword>
<sequence length="188" mass="19957">MITYKGERVGHVRGAVSIGGKTRAICRILPSAGDEILSSAVGVFILGEENVPGFIELRVDGGEARAIATGDMLHGEIEESSTSSRKIDRGVGEAVRSLSWYFVRIAAGGLVAALLFWKIRIVAIILITALGFIEGGPRIFLLANRLGVQDGFGIEGASYILGALVGLTLGWIAGLVLPLLLRMLSERK</sequence>
<reference evidence="2" key="1">
    <citation type="submission" date="2021-05" db="EMBL/GenBank/DDBJ databases">
        <title>Energy efficiency and biological interactions define the core microbiome of deep oligotrophic groundwater.</title>
        <authorList>
            <person name="Mehrshad M."/>
            <person name="Lopez-Fernandez M."/>
            <person name="Bell E."/>
            <person name="Bernier-Latmani R."/>
            <person name="Bertilsson S."/>
            <person name="Dopson M."/>
        </authorList>
    </citation>
    <scope>NUCLEOTIDE SEQUENCE</scope>
    <source>
        <strain evidence="2">Modern_marine.mb.64</strain>
    </source>
</reference>
<protein>
    <submittedName>
        <fullName evidence="2">Uncharacterized protein</fullName>
    </submittedName>
</protein>
<accession>A0A948W4T2</accession>
<name>A0A948W4T2_UNCEI</name>
<feature type="transmembrane region" description="Helical" evidence="1">
    <location>
        <begin position="160"/>
        <end position="181"/>
    </location>
</feature>
<proteinExistence type="predicted"/>
<gene>
    <name evidence="2" type="ORF">KJ970_00040</name>
</gene>
<evidence type="ECO:0000313" key="3">
    <source>
        <dbReference type="Proteomes" id="UP000777784"/>
    </source>
</evidence>
<keyword evidence="1" id="KW-0812">Transmembrane</keyword>
<evidence type="ECO:0000256" key="1">
    <source>
        <dbReference type="SAM" id="Phobius"/>
    </source>
</evidence>
<organism evidence="2 3">
    <name type="scientific">Eiseniibacteriota bacterium</name>
    <dbReference type="NCBI Taxonomy" id="2212470"/>
    <lineage>
        <taxon>Bacteria</taxon>
        <taxon>Candidatus Eiseniibacteriota</taxon>
    </lineage>
</organism>